<proteinExistence type="predicted"/>
<dbReference type="Proteomes" id="UP001470809">
    <property type="component" value="Chromosome"/>
</dbReference>
<reference evidence="1 2" key="2">
    <citation type="submission" date="2024-08" db="EMBL/GenBank/DDBJ databases">
        <title>Phylogenomic analyses of a clade within the roseobacter group suggest taxonomic reassignments of species of the genera Aestuariivita, Citreicella, Loktanella, Nautella, Pelagibaca, Ruegeria, Thalassobius, Thiobacimonas and Tropicibacter, and the proposal o.</title>
        <authorList>
            <person name="Jeon C.O."/>
        </authorList>
    </citation>
    <scope>NUCLEOTIDE SEQUENCE [LARGE SCALE GENOMIC DNA]</scope>
    <source>
        <strain evidence="1 2">SS1-5</strain>
    </source>
</reference>
<dbReference type="EMBL" id="CP151767">
    <property type="protein sequence ID" value="WZU67070.1"/>
    <property type="molecule type" value="Genomic_DNA"/>
</dbReference>
<protein>
    <submittedName>
        <fullName evidence="1">Uncharacterized protein</fullName>
    </submittedName>
</protein>
<accession>A0AAN0M8R7</accession>
<organism evidence="1 2">
    <name type="scientific">Yoonia rhodophyticola</name>
    <dbReference type="NCBI Taxonomy" id="3137370"/>
    <lineage>
        <taxon>Bacteria</taxon>
        <taxon>Pseudomonadati</taxon>
        <taxon>Pseudomonadota</taxon>
        <taxon>Alphaproteobacteria</taxon>
        <taxon>Rhodobacterales</taxon>
        <taxon>Paracoccaceae</taxon>
        <taxon>Yoonia</taxon>
    </lineage>
</organism>
<dbReference type="AlphaFoldDB" id="A0AAN0M8R7"/>
<dbReference type="RefSeq" id="WP_342076382.1">
    <property type="nucleotide sequence ID" value="NZ_CP151767.2"/>
</dbReference>
<evidence type="ECO:0000313" key="2">
    <source>
        <dbReference type="Proteomes" id="UP001470809"/>
    </source>
</evidence>
<name>A0AAN0M8R7_9RHOB</name>
<gene>
    <name evidence="1" type="ORF">AABB31_19245</name>
</gene>
<evidence type="ECO:0000313" key="1">
    <source>
        <dbReference type="EMBL" id="WZU67070.1"/>
    </source>
</evidence>
<sequence>MTEFMTFFCTEAGNILSAFLCIAALAGVDQRICLVLSLWMHLALIMI</sequence>
<keyword evidence="2" id="KW-1185">Reference proteome</keyword>
<dbReference type="KEGG" id="yrh:AABB31_19245"/>
<reference evidence="2" key="1">
    <citation type="submission" date="2024-04" db="EMBL/GenBank/DDBJ databases">
        <title>Phylogenomic analyses of a clade within the roseobacter group suggest taxonomic reassignments of species of the genera Aestuariivita, Citreicella, Loktanella, Nautella, Pelagibaca, Ruegeria, Thalassobius, Thiobacimonas and Tropicibacter, and the proposal o.</title>
        <authorList>
            <person name="Jeon C.O."/>
        </authorList>
    </citation>
    <scope>NUCLEOTIDE SEQUENCE [LARGE SCALE GENOMIC DNA]</scope>
    <source>
        <strain evidence="2">SS1-5</strain>
    </source>
</reference>